<keyword evidence="1" id="KW-0812">Transmembrane</keyword>
<evidence type="ECO:0000256" key="1">
    <source>
        <dbReference type="SAM" id="Phobius"/>
    </source>
</evidence>
<keyword evidence="1" id="KW-1133">Transmembrane helix</keyword>
<dbReference type="PATRIC" id="fig|1028307.3.peg.4127"/>
<dbReference type="HOGENOM" id="CLU_037314_0_1_6"/>
<dbReference type="InterPro" id="IPR021069">
    <property type="entry name" value="ImpA_C"/>
</dbReference>
<feature type="transmembrane region" description="Helical" evidence="1">
    <location>
        <begin position="233"/>
        <end position="251"/>
    </location>
</feature>
<dbReference type="RefSeq" id="WP_015705634.1">
    <property type="nucleotide sequence ID" value="NC_015663.1"/>
</dbReference>
<dbReference type="PANTHER" id="PTHR37024">
    <property type="entry name" value="TYPE VI SECRETION SYSTEM DUF2094 AND IMPA-RELATED DOMAIN PROTEIN"/>
    <property type="match status" value="1"/>
</dbReference>
<evidence type="ECO:0000313" key="4">
    <source>
        <dbReference type="EMBL" id="AEG99043.1"/>
    </source>
</evidence>
<keyword evidence="1" id="KW-0472">Membrane</keyword>
<dbReference type="OrthoDB" id="5579595at2"/>
<dbReference type="eggNOG" id="COG3515">
    <property type="taxonomic scope" value="Bacteria"/>
</dbReference>
<dbReference type="EMBL" id="CP002824">
    <property type="protein sequence ID" value="AEG99043.1"/>
    <property type="molecule type" value="Genomic_DNA"/>
</dbReference>
<sequence length="446" mass="50157">MTTYPKRHLTTGGDPRTLADYAKLREEMHKLSHPARPDVDWLYAERLCLSLFDRNGVELQTAAWYTLARTQLTGLSGLNEGLAILETLITRQWGSLWPQPVHARMEILSGLGKRLQQALRTLTLTYADLSLIYEAEAHLKALDAALQRLELKHASQFDALLNLMHNAAVRLENSDGVTSADTLPHVVAMENASTHLDERVERTKWIYIAPPETLPHVQAGNERQNSEKRWRPFVAGMLTMLALAAAAGWGWQAMAKPEPEQRQFALSLAPLPTVLSPDQLRSFSQHAPPADDGIKQTRQQLSDLAQLKPNWAIDYSEQLVQQAQVLWPEQAKALSSQWRQQIIAAALPAENLTGWYQGMLQLQQLTQRLDALDEQKGKYMTVSELKSAVFAITQSFNRTVPAEEQLRQLSAMTEGQISRAAQQQQAEQHLQQLIVSYALLKSKMAE</sequence>
<dbReference type="AlphaFoldDB" id="A0A0H3FTH3"/>
<proteinExistence type="predicted"/>
<dbReference type="Pfam" id="PF12486">
    <property type="entry name" value="VasL"/>
    <property type="match status" value="1"/>
</dbReference>
<gene>
    <name evidence="4" type="ordered locus">EAE_20680</name>
</gene>
<dbReference type="Proteomes" id="UP000008881">
    <property type="component" value="Chromosome"/>
</dbReference>
<dbReference type="GeneID" id="93312317"/>
<keyword evidence="5" id="KW-1185">Reference proteome</keyword>
<dbReference type="InterPro" id="IPR010657">
    <property type="entry name" value="ImpA_N"/>
</dbReference>
<feature type="domain" description="ImpA N-terminal" evidence="2">
    <location>
        <begin position="11"/>
        <end position="111"/>
    </location>
</feature>
<dbReference type="KEGG" id="eae:EAE_20680"/>
<protein>
    <submittedName>
        <fullName evidence="4">ImpA domain-containing protein</fullName>
    </submittedName>
</protein>
<name>A0A0H3FTH3_KLEAK</name>
<evidence type="ECO:0000313" key="5">
    <source>
        <dbReference type="Proteomes" id="UP000008881"/>
    </source>
</evidence>
<organism evidence="4 5">
    <name type="scientific">Klebsiella aerogenes (strain ATCC 13048 / DSM 30053 / CCUG 1429 / JCM 1235 / KCTC 2190 / NBRC 13534 / NCIMB 10102 / NCTC 10006 / CDC 819-56)</name>
    <name type="common">Enterobacter aerogenes</name>
    <dbReference type="NCBI Taxonomy" id="1028307"/>
    <lineage>
        <taxon>Bacteria</taxon>
        <taxon>Pseudomonadati</taxon>
        <taxon>Pseudomonadota</taxon>
        <taxon>Gammaproteobacteria</taxon>
        <taxon>Enterobacterales</taxon>
        <taxon>Enterobacteriaceae</taxon>
        <taxon>Klebsiella/Raoultella group</taxon>
        <taxon>Klebsiella</taxon>
    </lineage>
</organism>
<reference evidence="4 5" key="1">
    <citation type="journal article" date="2012" name="J. Bacteriol.">
        <title>Complete genome sequence of Enterobacter aerogenes KCTC 2190.</title>
        <authorList>
            <person name="Shin S.H."/>
            <person name="Kim S."/>
            <person name="Kim J.Y."/>
            <person name="Lee S."/>
            <person name="Um Y."/>
            <person name="Oh M.K."/>
            <person name="Kim Y.R."/>
            <person name="Lee J."/>
            <person name="Yang K.S."/>
        </authorList>
    </citation>
    <scope>NUCLEOTIDE SEQUENCE [LARGE SCALE GENOMIC DNA]</scope>
    <source>
        <strain evidence="4 5">KCTC 2190</strain>
    </source>
</reference>
<accession>A0A0H3FTH3</accession>
<feature type="domain" description="ImpA C-terminal" evidence="3">
    <location>
        <begin position="297"/>
        <end position="440"/>
    </location>
</feature>
<dbReference type="Pfam" id="PF06812">
    <property type="entry name" value="ImpA_N"/>
    <property type="match status" value="1"/>
</dbReference>
<evidence type="ECO:0000259" key="2">
    <source>
        <dbReference type="Pfam" id="PF06812"/>
    </source>
</evidence>
<dbReference type="PANTHER" id="PTHR37024:SF5">
    <property type="entry name" value="IMPA N-TERMINAL DOMAIN-CONTAINING PROTEIN"/>
    <property type="match status" value="1"/>
</dbReference>
<evidence type="ECO:0000259" key="3">
    <source>
        <dbReference type="Pfam" id="PF12486"/>
    </source>
</evidence>